<keyword evidence="6" id="KW-1185">Reference proteome</keyword>
<feature type="domain" description="Endonuclease/exonuclease/phosphatase" evidence="1">
    <location>
        <begin position="9"/>
        <end position="272"/>
    </location>
</feature>
<evidence type="ECO:0000313" key="3">
    <source>
        <dbReference type="EMBL" id="CAF1460794.1"/>
    </source>
</evidence>
<evidence type="ECO:0000313" key="6">
    <source>
        <dbReference type="Proteomes" id="UP000663829"/>
    </source>
</evidence>
<dbReference type="Proteomes" id="UP000681722">
    <property type="component" value="Unassembled WGS sequence"/>
</dbReference>
<accession>A0A815KE00</accession>
<dbReference type="OrthoDB" id="276515at2759"/>
<dbReference type="SUPFAM" id="SSF56219">
    <property type="entry name" value="DNase I-like"/>
    <property type="match status" value="1"/>
</dbReference>
<dbReference type="InterPro" id="IPR050410">
    <property type="entry name" value="CCR4/nocturin_mRNA_transcr"/>
</dbReference>
<dbReference type="EMBL" id="CAJOBA010052367">
    <property type="protein sequence ID" value="CAF4254107.1"/>
    <property type="molecule type" value="Genomic_DNA"/>
</dbReference>
<dbReference type="InterPro" id="IPR005135">
    <property type="entry name" value="Endo/exonuclease/phosphatase"/>
</dbReference>
<dbReference type="InterPro" id="IPR036691">
    <property type="entry name" value="Endo/exonu/phosph_ase_sf"/>
</dbReference>
<dbReference type="Proteomes" id="UP000663829">
    <property type="component" value="Unassembled WGS sequence"/>
</dbReference>
<dbReference type="EMBL" id="CAJNOK010030505">
    <property type="protein sequence ID" value="CAF1460794.1"/>
    <property type="molecule type" value="Genomic_DNA"/>
</dbReference>
<sequence length="283" mass="32708">MAPGIIRVATYNLRGSKLDEGTLNSWDHRKNILYKSIEHIDPSIIGTQEGNPSQLNDILTNLTLKDSNKWKMIGKIIDDHETINAIFYRADEFDYKKTGTFWFNEHPEEAGAAWGAKNSKGCTWAEFFNIKNHDEKFVHYNLHLEWPRPLARKNSIPILLQYIEKQHPNEQNLIVTGDFNNWPEEVEGIIPTDELIQLGEICPEVIQMKEANFVDTFLVANPNSPNVPTFNGFRKEGYGPKIDFVYIKKDTFHVKNAAVCEYQENENFPSDHFAVYADLQYKK</sequence>
<dbReference type="Proteomes" id="UP000682733">
    <property type="component" value="Unassembled WGS sequence"/>
</dbReference>
<dbReference type="Proteomes" id="UP000677228">
    <property type="component" value="Unassembled WGS sequence"/>
</dbReference>
<reference evidence="2" key="1">
    <citation type="submission" date="2021-02" db="EMBL/GenBank/DDBJ databases">
        <authorList>
            <person name="Nowell W R."/>
        </authorList>
    </citation>
    <scope>NUCLEOTIDE SEQUENCE</scope>
</reference>
<dbReference type="PANTHER" id="PTHR12121">
    <property type="entry name" value="CARBON CATABOLITE REPRESSOR PROTEIN 4"/>
    <property type="match status" value="1"/>
</dbReference>
<dbReference type="GO" id="GO:0000175">
    <property type="term" value="F:3'-5'-RNA exonuclease activity"/>
    <property type="evidence" value="ECO:0007669"/>
    <property type="project" value="TreeGrafter"/>
</dbReference>
<protein>
    <recommendedName>
        <fullName evidence="1">Endonuclease/exonuclease/phosphatase domain-containing protein</fullName>
    </recommendedName>
</protein>
<comment type="caution">
    <text evidence="2">The sequence shown here is derived from an EMBL/GenBank/DDBJ whole genome shotgun (WGS) entry which is preliminary data.</text>
</comment>
<evidence type="ECO:0000313" key="5">
    <source>
        <dbReference type="EMBL" id="CAF4286626.1"/>
    </source>
</evidence>
<evidence type="ECO:0000259" key="1">
    <source>
        <dbReference type="Pfam" id="PF03372"/>
    </source>
</evidence>
<dbReference type="PANTHER" id="PTHR12121:SF36">
    <property type="entry name" value="ENDONUCLEASE_EXONUCLEASE_PHOSPHATASE DOMAIN-CONTAINING PROTEIN"/>
    <property type="match status" value="1"/>
</dbReference>
<proteinExistence type="predicted"/>
<gene>
    <name evidence="2" type="ORF">GPM918_LOCUS32845</name>
    <name evidence="3" type="ORF">OVA965_LOCUS35232</name>
    <name evidence="5" type="ORF">SRO942_LOCUS33521</name>
    <name evidence="4" type="ORF">TMI583_LOCUS36191</name>
</gene>
<dbReference type="EMBL" id="CAJNOQ010017042">
    <property type="protein sequence ID" value="CAF1392044.1"/>
    <property type="molecule type" value="Genomic_DNA"/>
</dbReference>
<name>A0A815KE00_9BILA</name>
<dbReference type="AlphaFoldDB" id="A0A815KE00"/>
<dbReference type="Pfam" id="PF03372">
    <property type="entry name" value="Exo_endo_phos"/>
    <property type="match status" value="1"/>
</dbReference>
<evidence type="ECO:0000313" key="4">
    <source>
        <dbReference type="EMBL" id="CAF4254107.1"/>
    </source>
</evidence>
<evidence type="ECO:0000313" key="2">
    <source>
        <dbReference type="EMBL" id="CAF1392044.1"/>
    </source>
</evidence>
<dbReference type="Gene3D" id="3.60.10.10">
    <property type="entry name" value="Endonuclease/exonuclease/phosphatase"/>
    <property type="match status" value="1"/>
</dbReference>
<organism evidence="2 6">
    <name type="scientific">Didymodactylos carnosus</name>
    <dbReference type="NCBI Taxonomy" id="1234261"/>
    <lineage>
        <taxon>Eukaryota</taxon>
        <taxon>Metazoa</taxon>
        <taxon>Spiralia</taxon>
        <taxon>Gnathifera</taxon>
        <taxon>Rotifera</taxon>
        <taxon>Eurotatoria</taxon>
        <taxon>Bdelloidea</taxon>
        <taxon>Philodinida</taxon>
        <taxon>Philodinidae</taxon>
        <taxon>Didymodactylos</taxon>
    </lineage>
</organism>
<dbReference type="EMBL" id="CAJOBC010082454">
    <property type="protein sequence ID" value="CAF4286626.1"/>
    <property type="molecule type" value="Genomic_DNA"/>
</dbReference>